<name>A0A9N7W484_PLEPL</name>
<dbReference type="Proteomes" id="UP001153269">
    <property type="component" value="Unassembled WGS sequence"/>
</dbReference>
<evidence type="ECO:0000313" key="2">
    <source>
        <dbReference type="EMBL" id="CAB1460748.1"/>
    </source>
</evidence>
<dbReference type="EMBL" id="CADEAL010004492">
    <property type="protein sequence ID" value="CAB1460748.1"/>
    <property type="molecule type" value="Genomic_DNA"/>
</dbReference>
<gene>
    <name evidence="2" type="ORF">PLEPLA_LOCUS48620</name>
</gene>
<evidence type="ECO:0000256" key="1">
    <source>
        <dbReference type="SAM" id="MobiDB-lite"/>
    </source>
</evidence>
<evidence type="ECO:0000313" key="3">
    <source>
        <dbReference type="Proteomes" id="UP001153269"/>
    </source>
</evidence>
<accession>A0A9N7W484</accession>
<protein>
    <submittedName>
        <fullName evidence="2">Uncharacterized protein</fullName>
    </submittedName>
</protein>
<keyword evidence="3" id="KW-1185">Reference proteome</keyword>
<feature type="region of interest" description="Disordered" evidence="1">
    <location>
        <begin position="1"/>
        <end position="57"/>
    </location>
</feature>
<reference evidence="2" key="1">
    <citation type="submission" date="2020-03" db="EMBL/GenBank/DDBJ databases">
        <authorList>
            <person name="Weist P."/>
        </authorList>
    </citation>
    <scope>NUCLEOTIDE SEQUENCE</scope>
</reference>
<comment type="caution">
    <text evidence="2">The sequence shown here is derived from an EMBL/GenBank/DDBJ whole genome shotgun (WGS) entry which is preliminary data.</text>
</comment>
<dbReference type="AlphaFoldDB" id="A0A9N7W484"/>
<sequence length="105" mass="12357">MLPWQQRRQEAPSHSDNQSPLLRRYVGQDDPPNPRRPPEKPLIHRTSMKRHSEPGHVENRCHGYIQWSSVRESVAQRKSSLVKRSHISVGLSGWLHREEMHEGRK</sequence>
<proteinExistence type="predicted"/>
<organism evidence="2 3">
    <name type="scientific">Pleuronectes platessa</name>
    <name type="common">European plaice</name>
    <dbReference type="NCBI Taxonomy" id="8262"/>
    <lineage>
        <taxon>Eukaryota</taxon>
        <taxon>Metazoa</taxon>
        <taxon>Chordata</taxon>
        <taxon>Craniata</taxon>
        <taxon>Vertebrata</taxon>
        <taxon>Euteleostomi</taxon>
        <taxon>Actinopterygii</taxon>
        <taxon>Neopterygii</taxon>
        <taxon>Teleostei</taxon>
        <taxon>Neoteleostei</taxon>
        <taxon>Acanthomorphata</taxon>
        <taxon>Carangaria</taxon>
        <taxon>Pleuronectiformes</taxon>
        <taxon>Pleuronectoidei</taxon>
        <taxon>Pleuronectidae</taxon>
        <taxon>Pleuronectes</taxon>
    </lineage>
</organism>
<feature type="compositionally biased region" description="Basic and acidic residues" evidence="1">
    <location>
        <begin position="32"/>
        <end position="42"/>
    </location>
</feature>